<reference evidence="2" key="1">
    <citation type="submission" date="2005-07" db="EMBL/GenBank/DDBJ databases">
        <title>Complete sequence of Thermobifida fusca YX.</title>
        <authorList>
            <consortium name="US DOE Joint Genome Institute"/>
            <person name="Copeland A."/>
            <person name="Lucas S."/>
            <person name="Lapidus A."/>
            <person name="Barry K."/>
            <person name="Detter J.C."/>
            <person name="Glavina T."/>
            <person name="Hammon N."/>
            <person name="Israni S."/>
            <person name="Pitluck S."/>
            <person name="Di Bartolo G."/>
            <person name="Chain P."/>
            <person name="Schmutz J."/>
            <person name="Larimer F."/>
            <person name="Land M."/>
            <person name="Lykidis A."/>
            <person name="Richardson P."/>
        </authorList>
    </citation>
    <scope>NUCLEOTIDE SEQUENCE</scope>
    <source>
        <strain evidence="2">YX</strain>
    </source>
</reference>
<gene>
    <name evidence="2" type="ordered locus">Tfu_1194</name>
</gene>
<feature type="compositionally biased region" description="Polar residues" evidence="1">
    <location>
        <begin position="31"/>
        <end position="53"/>
    </location>
</feature>
<evidence type="ECO:0000256" key="1">
    <source>
        <dbReference type="SAM" id="MobiDB-lite"/>
    </source>
</evidence>
<proteinExistence type="predicted"/>
<accession>Q47QN7</accession>
<dbReference type="KEGG" id="tfu:Tfu_1194"/>
<sequence>MGRHPRTQWESAPTSHATRAAARLRGPLTARSPQPCANSSFRGIANAQSSPSARFSPPVDGLLSARRARSLAAAASAMGRCTVARYAHPGAAGVLPRSSESSGRYPLPLETDHRSTALHCPEFRPAADSPSACGSPPTGRTVLFCSGFGHFLSGTQGNRSTAPRVNKKTAIRHPEAGHIS</sequence>
<feature type="compositionally biased region" description="Polar residues" evidence="1">
    <location>
        <begin position="8"/>
        <end position="17"/>
    </location>
</feature>
<dbReference type="AlphaFoldDB" id="Q47QN7"/>
<feature type="region of interest" description="Disordered" evidence="1">
    <location>
        <begin position="1"/>
        <end position="58"/>
    </location>
</feature>
<feature type="region of interest" description="Disordered" evidence="1">
    <location>
        <begin position="155"/>
        <end position="180"/>
    </location>
</feature>
<dbReference type="EMBL" id="CP000088">
    <property type="protein sequence ID" value="AAZ55232.1"/>
    <property type="molecule type" value="Genomic_DNA"/>
</dbReference>
<evidence type="ECO:0000313" key="2">
    <source>
        <dbReference type="EMBL" id="AAZ55232.1"/>
    </source>
</evidence>
<dbReference type="HOGENOM" id="CLU_1495511_0_0_11"/>
<name>Q47QN7_THEFY</name>
<organism evidence="2">
    <name type="scientific">Thermobifida fusca (strain YX)</name>
    <dbReference type="NCBI Taxonomy" id="269800"/>
    <lineage>
        <taxon>Bacteria</taxon>
        <taxon>Bacillati</taxon>
        <taxon>Actinomycetota</taxon>
        <taxon>Actinomycetes</taxon>
        <taxon>Streptosporangiales</taxon>
        <taxon>Nocardiopsidaceae</taxon>
        <taxon>Thermobifida</taxon>
    </lineage>
</organism>
<protein>
    <submittedName>
        <fullName evidence="2">Uncharacterized protein</fullName>
    </submittedName>
</protein>